<evidence type="ECO:0000256" key="1">
    <source>
        <dbReference type="ARBA" id="ARBA00022801"/>
    </source>
</evidence>
<gene>
    <name evidence="3" type="ORF">P0082_00930</name>
</gene>
<dbReference type="Pfam" id="PF21939">
    <property type="entry name" value="Gp10_C"/>
    <property type="match status" value="1"/>
</dbReference>
<dbReference type="SMART" id="SM00495">
    <property type="entry name" value="ChtBD3"/>
    <property type="match status" value="2"/>
</dbReference>
<protein>
    <recommendedName>
        <fullName evidence="2">Chitin-binding type-3 domain-containing protein</fullName>
    </recommendedName>
</protein>
<organism evidence="3 4">
    <name type="scientific">Candidatus Haliotispira prima</name>
    <dbReference type="NCBI Taxonomy" id="3034016"/>
    <lineage>
        <taxon>Bacteria</taxon>
        <taxon>Pseudomonadati</taxon>
        <taxon>Spirochaetota</taxon>
        <taxon>Spirochaetia</taxon>
        <taxon>Spirochaetales</taxon>
        <taxon>Spirochaetaceae</taxon>
        <taxon>Candidatus Haliotispira</taxon>
    </lineage>
</organism>
<evidence type="ECO:0000313" key="4">
    <source>
        <dbReference type="Proteomes" id="UP001228690"/>
    </source>
</evidence>
<dbReference type="Proteomes" id="UP001228690">
    <property type="component" value="Chromosome"/>
</dbReference>
<keyword evidence="4" id="KW-1185">Reference proteome</keyword>
<accession>A0ABY8MHF5</accession>
<dbReference type="InterPro" id="IPR036573">
    <property type="entry name" value="CBM_sf_5/12"/>
</dbReference>
<keyword evidence="1" id="KW-0378">Hydrolase</keyword>
<evidence type="ECO:0000313" key="3">
    <source>
        <dbReference type="EMBL" id="WGK69452.1"/>
    </source>
</evidence>
<sequence>MGTLYPTHKPGLSLHYGKYTNGIPEAGVPASVVDADHLNLLTDNIEETIKAAGLDPDHATTKVDQLKTALLWAAGIWQAGTDYPAGATVLQGGTRYIATRAHTASGTNAPDQSGAPWASLATETSIAAAIALAKAEAVAGIWQAGTDYPQGATVLQGGTRYIATQTHTASDTNAPDQTGAPWASLATETSIAAAIALAKAEAKSECWPIGSVYINYNSSTNPATLLGFGTWTSLPHNYFLAQAGNRYSAGSIYNDGLPNISGSWEHVNSTWHQKVTGGATINDLSDWGAGGRDWRGRGDTLKLNFNASQSNPIYGSASYVRPKTIGVHMWRRMA</sequence>
<dbReference type="EMBL" id="CP123443">
    <property type="protein sequence ID" value="WGK69452.1"/>
    <property type="molecule type" value="Genomic_DNA"/>
</dbReference>
<dbReference type="InterPro" id="IPR053827">
    <property type="entry name" value="Gp10_C"/>
</dbReference>
<feature type="domain" description="Chitin-binding type-3" evidence="2">
    <location>
        <begin position="74"/>
        <end position="120"/>
    </location>
</feature>
<dbReference type="Gene3D" id="2.10.10.20">
    <property type="entry name" value="Carbohydrate-binding module superfamily 5/12"/>
    <property type="match status" value="2"/>
</dbReference>
<dbReference type="SUPFAM" id="SSF51055">
    <property type="entry name" value="Carbohydrate binding domain"/>
    <property type="match status" value="2"/>
</dbReference>
<dbReference type="RefSeq" id="WP_326927635.1">
    <property type="nucleotide sequence ID" value="NZ_CP123443.1"/>
</dbReference>
<name>A0ABY8MHF5_9SPIO</name>
<proteinExistence type="predicted"/>
<feature type="domain" description="Chitin-binding type-3" evidence="2">
    <location>
        <begin position="139"/>
        <end position="185"/>
    </location>
</feature>
<dbReference type="InterPro" id="IPR003610">
    <property type="entry name" value="CBM5/12"/>
</dbReference>
<evidence type="ECO:0000259" key="2">
    <source>
        <dbReference type="SMART" id="SM00495"/>
    </source>
</evidence>
<reference evidence="3 4" key="1">
    <citation type="submission" date="2023-04" db="EMBL/GenBank/DDBJ databases">
        <title>Spirochaete genome identified in red abalone sample constitutes a novel genus.</title>
        <authorList>
            <person name="Sharma S.P."/>
            <person name="Purcell C.M."/>
            <person name="Hyde J.R."/>
            <person name="Severin A.J."/>
        </authorList>
    </citation>
    <scope>NUCLEOTIDE SEQUENCE [LARGE SCALE GENOMIC DNA]</scope>
    <source>
        <strain evidence="3 4">SP-2023</strain>
    </source>
</reference>